<evidence type="ECO:0000313" key="2">
    <source>
        <dbReference type="Proteomes" id="UP000032483"/>
    </source>
</evidence>
<protein>
    <recommendedName>
        <fullName evidence="3">CD-NTase associated protein 4-like DNA endonuclease domain-containing protein</fullName>
    </recommendedName>
</protein>
<proteinExistence type="predicted"/>
<reference evidence="1" key="1">
    <citation type="submission" date="2015-02" db="EMBL/GenBank/DDBJ databases">
        <title>A novel member of the family Ruminococcaceae isolated from human feces.</title>
        <authorList>
            <person name="Shkoporov A.N."/>
            <person name="Chaplin A.V."/>
            <person name="Motuzova O.V."/>
            <person name="Kafarskaia L.I."/>
            <person name="Khokhlova E.V."/>
            <person name="Efimov B.A."/>
        </authorList>
    </citation>
    <scope>NUCLEOTIDE SEQUENCE [LARGE SCALE GENOMIC DNA]</scope>
    <source>
        <strain evidence="1">585-1</strain>
    </source>
</reference>
<gene>
    <name evidence="1" type="ORF">TQ39_01300</name>
</gene>
<sequence>MYKFKTSEQNNDKATEFETKSLLYLLTKIKGHRGISLFIIDCFNDVTGVSEDYFDSWDIQSKNVASLTPRTVGKALYTLFSNYVSDISFGHFILYLPQLKESYVENTSVEIFDISNFKKTKVSHVKEGLIAEIKRRNDPDINTPAIISEVDQFLFDVIFIFDKYNKSDYIKSIIKFKNVSKLDDEFLTRIFDEIRMQQASKKIRNVYGEEVSSIQEAEKFEKNIYRKDIELLVVNRVIGNDLFSSRGIPLYFIQEVQGMDEEDIADLIQECQAQISRTLFNKNNKSAFWILLEEIMTTLEKDSAAGIRVILGKLSSRTKNRLFTLDETALLYLIALVKEGLKSENS</sequence>
<comment type="caution">
    <text evidence="1">The sequence shown here is derived from an EMBL/GenBank/DDBJ whole genome shotgun (WGS) entry which is preliminary data.</text>
</comment>
<dbReference type="GeneID" id="42855271"/>
<dbReference type="RefSeq" id="WP_050004269.1">
    <property type="nucleotide sequence ID" value="NZ_JBKVGE010000003.1"/>
</dbReference>
<accession>A0A0D8J4L5</accession>
<dbReference type="EMBL" id="JXXK01000001">
    <property type="protein sequence ID" value="KJF41476.1"/>
    <property type="molecule type" value="Genomic_DNA"/>
</dbReference>
<organism evidence="1 2">
    <name type="scientific">Ruthenibacterium lactatiformans</name>
    <dbReference type="NCBI Taxonomy" id="1550024"/>
    <lineage>
        <taxon>Bacteria</taxon>
        <taxon>Bacillati</taxon>
        <taxon>Bacillota</taxon>
        <taxon>Clostridia</taxon>
        <taxon>Eubacteriales</taxon>
        <taxon>Oscillospiraceae</taxon>
        <taxon>Ruthenibacterium</taxon>
    </lineage>
</organism>
<dbReference type="Proteomes" id="UP000032483">
    <property type="component" value="Unassembled WGS sequence"/>
</dbReference>
<dbReference type="AlphaFoldDB" id="A0A0D8J4L5"/>
<name>A0A0D8J4L5_9FIRM</name>
<evidence type="ECO:0008006" key="3">
    <source>
        <dbReference type="Google" id="ProtNLM"/>
    </source>
</evidence>
<evidence type="ECO:0000313" key="1">
    <source>
        <dbReference type="EMBL" id="KJF41476.1"/>
    </source>
</evidence>
<keyword evidence="2" id="KW-1185">Reference proteome</keyword>